<dbReference type="GO" id="GO:0046872">
    <property type="term" value="F:metal ion binding"/>
    <property type="evidence" value="ECO:0007669"/>
    <property type="project" value="UniProtKB-KW"/>
</dbReference>
<dbReference type="RefSeq" id="XP_016644684.1">
    <property type="nucleotide sequence ID" value="XM_016785902.1"/>
</dbReference>
<evidence type="ECO:0000256" key="13">
    <source>
        <dbReference type="ARBA" id="ARBA00030849"/>
    </source>
</evidence>
<dbReference type="Proteomes" id="UP000028545">
    <property type="component" value="Unassembled WGS sequence"/>
</dbReference>
<dbReference type="FunFam" id="3.90.230.10:FF:000007">
    <property type="entry name" value="Xaa-Pro aminopeptidase P"/>
    <property type="match status" value="1"/>
</dbReference>
<dbReference type="GO" id="GO:0006508">
    <property type="term" value="P:proteolysis"/>
    <property type="evidence" value="ECO:0007669"/>
    <property type="project" value="UniProtKB-KW"/>
</dbReference>
<dbReference type="PANTHER" id="PTHR43763">
    <property type="entry name" value="XAA-PRO AMINOPEPTIDASE 1"/>
    <property type="match status" value="1"/>
</dbReference>
<dbReference type="FunFam" id="3.40.350.10:FF:000003">
    <property type="entry name" value="Xaa-pro aminopeptidase P"/>
    <property type="match status" value="1"/>
</dbReference>
<dbReference type="InterPro" id="IPR033740">
    <property type="entry name" value="Pept_M24B"/>
</dbReference>
<dbReference type="GeneID" id="27722092"/>
<evidence type="ECO:0000256" key="12">
    <source>
        <dbReference type="ARBA" id="ARBA00023211"/>
    </source>
</evidence>
<keyword evidence="12" id="KW-0464">Manganese</keyword>
<evidence type="ECO:0000256" key="15">
    <source>
        <dbReference type="RuleBase" id="RU000590"/>
    </source>
</evidence>
<dbReference type="EC" id="3.4.11.9" evidence="5"/>
<keyword evidence="8" id="KW-0645">Protease</keyword>
<comment type="cofactor">
    <cofactor evidence="2">
        <name>Mn(2+)</name>
        <dbReference type="ChEBI" id="CHEBI:29035"/>
    </cofactor>
</comment>
<evidence type="ECO:0000256" key="7">
    <source>
        <dbReference type="ARBA" id="ARBA00022438"/>
    </source>
</evidence>
<dbReference type="InterPro" id="IPR000994">
    <property type="entry name" value="Pept_M24"/>
</dbReference>
<feature type="domain" description="Peptidase M24" evidence="17">
    <location>
        <begin position="346"/>
        <end position="564"/>
    </location>
</feature>
<evidence type="ECO:0000256" key="1">
    <source>
        <dbReference type="ARBA" id="ARBA00001424"/>
    </source>
</evidence>
<evidence type="ECO:0000256" key="6">
    <source>
        <dbReference type="ARBA" id="ARBA00020658"/>
    </source>
</evidence>
<evidence type="ECO:0000256" key="4">
    <source>
        <dbReference type="ARBA" id="ARBA00008766"/>
    </source>
</evidence>
<comment type="catalytic activity">
    <reaction evidence="1">
        <text>Release of any N-terminal amino acid, including proline, that is linked to proline, even from a dipeptide or tripeptide.</text>
        <dbReference type="EC" id="3.4.11.9"/>
    </reaction>
</comment>
<dbReference type="Pfam" id="PF01321">
    <property type="entry name" value="Creatinase_N"/>
    <property type="match status" value="1"/>
</dbReference>
<evidence type="ECO:0000256" key="2">
    <source>
        <dbReference type="ARBA" id="ARBA00001936"/>
    </source>
</evidence>
<dbReference type="SUPFAM" id="SSF55920">
    <property type="entry name" value="Creatinase/aminopeptidase"/>
    <property type="match status" value="1"/>
</dbReference>
<dbReference type="OrthoDB" id="9995434at2759"/>
<dbReference type="GO" id="GO:0005737">
    <property type="term" value="C:cytoplasm"/>
    <property type="evidence" value="ECO:0007669"/>
    <property type="project" value="UniProtKB-ARBA"/>
</dbReference>
<proteinExistence type="inferred from homology"/>
<dbReference type="FunFam" id="3.40.350.10:FF:000010">
    <property type="entry name" value="Probable Xaa-Pro aminopeptidase P"/>
    <property type="match status" value="1"/>
</dbReference>
<organism evidence="20 21">
    <name type="scientific">Pseudallescheria apiosperma</name>
    <name type="common">Scedosporium apiospermum</name>
    <dbReference type="NCBI Taxonomy" id="563466"/>
    <lineage>
        <taxon>Eukaryota</taxon>
        <taxon>Fungi</taxon>
        <taxon>Dikarya</taxon>
        <taxon>Ascomycota</taxon>
        <taxon>Pezizomycotina</taxon>
        <taxon>Sordariomycetes</taxon>
        <taxon>Hypocreomycetidae</taxon>
        <taxon>Microascales</taxon>
        <taxon>Microascaceae</taxon>
        <taxon>Scedosporium</taxon>
    </lineage>
</organism>
<comment type="function">
    <text evidence="3">Catalyzes the removal of a penultimate prolyl residue from the N-termini of peptides.</text>
</comment>
<feature type="region of interest" description="Disordered" evidence="16">
    <location>
        <begin position="1"/>
        <end position="25"/>
    </location>
</feature>
<dbReference type="Pfam" id="PF16188">
    <property type="entry name" value="Peptidase_M24_C"/>
    <property type="match status" value="1"/>
</dbReference>
<accession>A0A084GC23</accession>
<evidence type="ECO:0000256" key="11">
    <source>
        <dbReference type="ARBA" id="ARBA00023049"/>
    </source>
</evidence>
<name>A0A084GC23_PSEDA</name>
<dbReference type="Pfam" id="PF16189">
    <property type="entry name" value="Creatinase_N_2"/>
    <property type="match status" value="1"/>
</dbReference>
<dbReference type="Gene3D" id="3.90.230.10">
    <property type="entry name" value="Creatinase/methionine aminopeptidase superfamily"/>
    <property type="match status" value="1"/>
</dbReference>
<evidence type="ECO:0000313" key="20">
    <source>
        <dbReference type="EMBL" id="KEZ44885.1"/>
    </source>
</evidence>
<evidence type="ECO:0000256" key="14">
    <source>
        <dbReference type="ARBA" id="ARBA00032413"/>
    </source>
</evidence>
<dbReference type="KEGG" id="sapo:SAPIO_CDS3020"/>
<evidence type="ECO:0000256" key="9">
    <source>
        <dbReference type="ARBA" id="ARBA00022723"/>
    </source>
</evidence>
<dbReference type="PANTHER" id="PTHR43763:SF6">
    <property type="entry name" value="XAA-PRO AMINOPEPTIDASE 1"/>
    <property type="match status" value="1"/>
</dbReference>
<feature type="domain" description="Peptidase M24 C-terminal" evidence="19">
    <location>
        <begin position="575"/>
        <end position="637"/>
    </location>
</feature>
<dbReference type="CDD" id="cd01085">
    <property type="entry name" value="APP"/>
    <property type="match status" value="1"/>
</dbReference>
<evidence type="ECO:0000256" key="5">
    <source>
        <dbReference type="ARBA" id="ARBA00012574"/>
    </source>
</evidence>
<dbReference type="InterPro" id="IPR001131">
    <property type="entry name" value="Peptidase_M24B_aminopep-P_CS"/>
</dbReference>
<dbReference type="InterPro" id="IPR029149">
    <property type="entry name" value="Creatin/AminoP/Spt16_N"/>
</dbReference>
<sequence>MSRVQPQDVASKFSAVDGATESGKGTMSRLKSLRTFMREHHVDVYVIPSEDCHASEYIARCHARREFISGFTGSSGCAVVTQQKAILATDGRYFSQASQELDENWELLKQGTQEGLTWQEWTATEAAGGKVVAVDPSLISAPSAKKLSERIQRSGGAELLPLETNLVDLCWGSDRPDPPSNAVTTLPDKFSGKDVQAKLSELRRELAKKNSMGFVVSALDEVAWLFNLRGSDIPYNPVFFSYAIVTPTTATLYINKQQLGANTLAYLESNGVSIKPYSDLFTDVRKLCDAAKPQETAPGSPCPRFHISTKASWALKLALGGDENVEEVRSPISDAKAIKNDTEMDGMRACHVRDGAALIEFFAWLEDQLVDQKAVLDEVDAADKLEELRRRQRDYVGLSFSTISSTGANAAIIHYSPKRGSCSVIDPNSIYLCDSGAQYLDGTTDTTRTFHFGTPTDFEKRAYTLVLKGNISLDTAIFPKGTTGFALDALARQHLWREGLDYRHGTGHGVGSYLNVHEGPIGIGTRVQYTEVALSPGNVVSIEPGYYEEGSFGIRIENVAIVTEVQTDKSFGDKPYLGFEHVTMVPFCRNLLDVSLLTEPEKQWLNEYNAAILAKTEDLIQANPKALTWLKRQTRPV</sequence>
<feature type="domain" description="Creatinase N-terminal" evidence="18">
    <location>
        <begin position="29"/>
        <end position="163"/>
    </location>
</feature>
<keyword evidence="10" id="KW-0378">Hydrolase</keyword>
<keyword evidence="11" id="KW-0482">Metalloprotease</keyword>
<evidence type="ECO:0000256" key="10">
    <source>
        <dbReference type="ARBA" id="ARBA00022801"/>
    </source>
</evidence>
<evidence type="ECO:0000313" key="21">
    <source>
        <dbReference type="Proteomes" id="UP000028545"/>
    </source>
</evidence>
<evidence type="ECO:0000256" key="16">
    <source>
        <dbReference type="SAM" id="MobiDB-lite"/>
    </source>
</evidence>
<dbReference type="AlphaFoldDB" id="A0A084GC23"/>
<reference evidence="20 21" key="1">
    <citation type="journal article" date="2014" name="Genome Announc.">
        <title>Draft genome sequence of the pathogenic fungus Scedosporium apiospermum.</title>
        <authorList>
            <person name="Vandeputte P."/>
            <person name="Ghamrawi S."/>
            <person name="Rechenmann M."/>
            <person name="Iltis A."/>
            <person name="Giraud S."/>
            <person name="Fleury M."/>
            <person name="Thornton C."/>
            <person name="Delhaes L."/>
            <person name="Meyer W."/>
            <person name="Papon N."/>
            <person name="Bouchara J.P."/>
        </authorList>
    </citation>
    <scope>NUCLEOTIDE SEQUENCE [LARGE SCALE GENOMIC DNA]</scope>
    <source>
        <strain evidence="20 21">IHEM 14462</strain>
    </source>
</reference>
<keyword evidence="7 20" id="KW-0031">Aminopeptidase</keyword>
<dbReference type="InterPro" id="IPR050422">
    <property type="entry name" value="X-Pro_aminopeptidase_P"/>
</dbReference>
<keyword evidence="9 15" id="KW-0479">Metal-binding</keyword>
<dbReference type="PROSITE" id="PS00491">
    <property type="entry name" value="PROLINE_PEPTIDASE"/>
    <property type="match status" value="1"/>
</dbReference>
<evidence type="ECO:0000259" key="18">
    <source>
        <dbReference type="Pfam" id="PF01321"/>
    </source>
</evidence>
<comment type="caution">
    <text evidence="20">The sequence shown here is derived from an EMBL/GenBank/DDBJ whole genome shotgun (WGS) entry which is preliminary data.</text>
</comment>
<dbReference type="InterPro" id="IPR000587">
    <property type="entry name" value="Creatinase_N"/>
</dbReference>
<comment type="similarity">
    <text evidence="4 15">Belongs to the peptidase M24B family.</text>
</comment>
<dbReference type="Pfam" id="PF00557">
    <property type="entry name" value="Peptidase_M24"/>
    <property type="match status" value="1"/>
</dbReference>
<dbReference type="InterPro" id="IPR032416">
    <property type="entry name" value="Peptidase_M24_C"/>
</dbReference>
<evidence type="ECO:0000256" key="3">
    <source>
        <dbReference type="ARBA" id="ARBA00002443"/>
    </source>
</evidence>
<dbReference type="VEuPathDB" id="FungiDB:SAPIO_CDS3020"/>
<dbReference type="SUPFAM" id="SSF53092">
    <property type="entry name" value="Creatinase/prolidase N-terminal domain"/>
    <property type="match status" value="1"/>
</dbReference>
<gene>
    <name evidence="20" type="ORF">SAPIO_CDS3020</name>
</gene>
<evidence type="ECO:0000259" key="19">
    <source>
        <dbReference type="Pfam" id="PF16188"/>
    </source>
</evidence>
<dbReference type="GO" id="GO:0070006">
    <property type="term" value="F:metalloaminopeptidase activity"/>
    <property type="evidence" value="ECO:0007669"/>
    <property type="project" value="InterPro"/>
</dbReference>
<dbReference type="HOGENOM" id="CLU_011781_2_3_1"/>
<dbReference type="Gene3D" id="3.40.350.10">
    <property type="entry name" value="Creatinase/prolidase N-terminal domain"/>
    <property type="match status" value="2"/>
</dbReference>
<dbReference type="InterPro" id="IPR036005">
    <property type="entry name" value="Creatinase/aminopeptidase-like"/>
</dbReference>
<keyword evidence="21" id="KW-1185">Reference proteome</keyword>
<protein>
    <recommendedName>
        <fullName evidence="6">Probable Xaa-Pro aminopeptidase P</fullName>
        <ecNumber evidence="5">3.4.11.9</ecNumber>
    </recommendedName>
    <alternativeName>
        <fullName evidence="13">Aminoacylproline aminopeptidase</fullName>
    </alternativeName>
    <alternativeName>
        <fullName evidence="14">Prolidase</fullName>
    </alternativeName>
</protein>
<evidence type="ECO:0000256" key="8">
    <source>
        <dbReference type="ARBA" id="ARBA00022670"/>
    </source>
</evidence>
<dbReference type="OMA" id="EPGMILS"/>
<evidence type="ECO:0000259" key="17">
    <source>
        <dbReference type="Pfam" id="PF00557"/>
    </source>
</evidence>
<dbReference type="EMBL" id="JOWA01000087">
    <property type="protein sequence ID" value="KEZ44885.1"/>
    <property type="molecule type" value="Genomic_DNA"/>
</dbReference>